<sequence>MKKYLGALLVALVAAIPMGYANAEENDSVIIVNKYDNEIEVNFEEDIDIDQITDSMLQTIVDQSADLNDESDSVTIHSIDDGDEVNEVDEEYLNENDEIDTDNTFNLMAAATWNVSKKVTGSYVNGRAQQIISVARGATTTLSSSYTITNKRTVSLTGGGSLPSGLSGSITSGMESTKSKTITVNRKFTGPDKKSSYNTTIYYITPFRDTGTWSAYKSNKKSKKYTGSWSQPAKNGAFVEWSQNYK</sequence>
<accession>A0ABT9YL42</accession>
<dbReference type="Proteomes" id="UP001225034">
    <property type="component" value="Unassembled WGS sequence"/>
</dbReference>
<name>A0ABT9YL42_9BACI</name>
<organism evidence="2 3">
    <name type="scientific">Alkalicoccobacillus murimartini</name>
    <dbReference type="NCBI Taxonomy" id="171685"/>
    <lineage>
        <taxon>Bacteria</taxon>
        <taxon>Bacillati</taxon>
        <taxon>Bacillota</taxon>
        <taxon>Bacilli</taxon>
        <taxon>Bacillales</taxon>
        <taxon>Bacillaceae</taxon>
        <taxon>Alkalicoccobacillus</taxon>
    </lineage>
</organism>
<feature type="signal peptide" evidence="1">
    <location>
        <begin position="1"/>
        <end position="23"/>
    </location>
</feature>
<feature type="chain" id="PRO_5046077764" evidence="1">
    <location>
        <begin position="24"/>
        <end position="246"/>
    </location>
</feature>
<protein>
    <submittedName>
        <fullName evidence="2">Uncharacterized protein (UPF0333 family)</fullName>
    </submittedName>
</protein>
<gene>
    <name evidence="2" type="ORF">J2S05_003408</name>
</gene>
<dbReference type="EMBL" id="JAUSUA010000006">
    <property type="protein sequence ID" value="MDQ0208596.1"/>
    <property type="molecule type" value="Genomic_DNA"/>
</dbReference>
<comment type="caution">
    <text evidence="2">The sequence shown here is derived from an EMBL/GenBank/DDBJ whole genome shotgun (WGS) entry which is preliminary data.</text>
</comment>
<dbReference type="RefSeq" id="WP_306984786.1">
    <property type="nucleotide sequence ID" value="NZ_JAUSUA010000006.1"/>
</dbReference>
<proteinExistence type="predicted"/>
<evidence type="ECO:0000256" key="1">
    <source>
        <dbReference type="SAM" id="SignalP"/>
    </source>
</evidence>
<evidence type="ECO:0000313" key="3">
    <source>
        <dbReference type="Proteomes" id="UP001225034"/>
    </source>
</evidence>
<reference evidence="2 3" key="1">
    <citation type="submission" date="2023-07" db="EMBL/GenBank/DDBJ databases">
        <title>Genomic Encyclopedia of Type Strains, Phase IV (KMG-IV): sequencing the most valuable type-strain genomes for metagenomic binning, comparative biology and taxonomic classification.</title>
        <authorList>
            <person name="Goeker M."/>
        </authorList>
    </citation>
    <scope>NUCLEOTIDE SEQUENCE [LARGE SCALE GENOMIC DNA]</scope>
    <source>
        <strain evidence="2 3">DSM 19154</strain>
    </source>
</reference>
<keyword evidence="1" id="KW-0732">Signal</keyword>
<keyword evidence="3" id="KW-1185">Reference proteome</keyword>
<evidence type="ECO:0000313" key="2">
    <source>
        <dbReference type="EMBL" id="MDQ0208596.1"/>
    </source>
</evidence>